<feature type="transmembrane region" description="Helical" evidence="7">
    <location>
        <begin position="464"/>
        <end position="487"/>
    </location>
</feature>
<feature type="transmembrane region" description="Helical" evidence="7">
    <location>
        <begin position="373"/>
        <end position="391"/>
    </location>
</feature>
<evidence type="ECO:0000256" key="6">
    <source>
        <dbReference type="SAM" id="MobiDB-lite"/>
    </source>
</evidence>
<dbReference type="AlphaFoldDB" id="A0A1V6V2J7"/>
<evidence type="ECO:0000256" key="5">
    <source>
        <dbReference type="ARBA" id="ARBA00023136"/>
    </source>
</evidence>
<accession>A0A1V6V2J7</accession>
<keyword evidence="4 7" id="KW-1133">Transmembrane helix</keyword>
<feature type="region of interest" description="Disordered" evidence="6">
    <location>
        <begin position="1"/>
        <end position="33"/>
    </location>
</feature>
<feature type="region of interest" description="Disordered" evidence="6">
    <location>
        <begin position="524"/>
        <end position="553"/>
    </location>
</feature>
<feature type="transmembrane region" description="Helical" evidence="7">
    <location>
        <begin position="305"/>
        <end position="329"/>
    </location>
</feature>
<feature type="transmembrane region" description="Helical" evidence="7">
    <location>
        <begin position="164"/>
        <end position="186"/>
    </location>
</feature>
<dbReference type="GO" id="GO:0022857">
    <property type="term" value="F:transmembrane transporter activity"/>
    <property type="evidence" value="ECO:0007669"/>
    <property type="project" value="InterPro"/>
</dbReference>
<dbReference type="InterPro" id="IPR036259">
    <property type="entry name" value="MFS_trans_sf"/>
</dbReference>
<keyword evidence="5 7" id="KW-0472">Membrane</keyword>
<evidence type="ECO:0000256" key="2">
    <source>
        <dbReference type="ARBA" id="ARBA00022448"/>
    </source>
</evidence>
<dbReference type="Gene3D" id="1.20.1250.20">
    <property type="entry name" value="MFS general substrate transporter like domains"/>
    <property type="match status" value="2"/>
</dbReference>
<comment type="caution">
    <text evidence="9">The sequence shown here is derived from an EMBL/GenBank/DDBJ whole genome shotgun (WGS) entry which is preliminary data.</text>
</comment>
<name>A0A1V6V2J7_9EURO</name>
<feature type="compositionally biased region" description="Basic and acidic residues" evidence="6">
    <location>
        <begin position="15"/>
        <end position="24"/>
    </location>
</feature>
<feature type="transmembrane region" description="Helical" evidence="7">
    <location>
        <begin position="69"/>
        <end position="89"/>
    </location>
</feature>
<reference evidence="10" key="1">
    <citation type="journal article" date="2017" name="Nat. Microbiol.">
        <title>Global analysis of biosynthetic gene clusters reveals vast potential of secondary metabolite production in Penicillium species.</title>
        <authorList>
            <person name="Nielsen J.C."/>
            <person name="Grijseels S."/>
            <person name="Prigent S."/>
            <person name="Ji B."/>
            <person name="Dainat J."/>
            <person name="Nielsen K.F."/>
            <person name="Frisvad J.C."/>
            <person name="Workman M."/>
            <person name="Nielsen J."/>
        </authorList>
    </citation>
    <scope>NUCLEOTIDE SEQUENCE [LARGE SCALE GENOMIC DNA]</scope>
    <source>
        <strain evidence="10">IBT 31321</strain>
    </source>
</reference>
<sequence length="553" mass="61639">MGDPEKGQFTLTTAREPHTPEPKSETTNVQPEDMMFDRTPLEDGQNELIPERGDEWAALEKRVRWKVDLRLCSIGGLLCSLNLLDSGILSSASVTTMLEDLDLNQGNRYSVSIFIFTIASVVFQLPCTVAVRIIGPRIWFSTITFAFGLLTLCTAFVHNWQQMIILRVLLGISMSGIYPGLTYLVSAWYPRREQQLRFAFLQSGEVVILATGNIVNFGLNHLNGVAGLAGWRWMYIVQGLITCILGFVTYWWMIDFPENSQRSFWFLSDQEARVAARRIQDDRADVIPEPFSWHTLLANFKDPKIYGFAVMFFLLNLISTALSYFLPIILQSGMGFSPNKSILLSTPPYYYAVIPVILTSLIGDFYRVRGPLIVFNALVLIAGFLMFGLPASNLVSVRYIGTFLATGAYISNWAALNAFQANNVVGQWKRVVTAAAITACNGLGGVAGSYIVRQQEAPQYLTAVWVSIGSHILLIALVGAFTIYFYIANRQQGRGSKVLEGVSALIYDLPDPFNQSYRSRRLQGSSIFDPPNPLENSAKEEGGKDGKLFERTS</sequence>
<keyword evidence="10" id="KW-1185">Reference proteome</keyword>
<dbReference type="SUPFAM" id="SSF103473">
    <property type="entry name" value="MFS general substrate transporter"/>
    <property type="match status" value="1"/>
</dbReference>
<dbReference type="PANTHER" id="PTHR43791:SF58">
    <property type="entry name" value="TRANSPORTER, PUTATIVE (AFU_ORTHOLOGUE AFUA_8G04470)-RELATED"/>
    <property type="match status" value="1"/>
</dbReference>
<feature type="transmembrane region" description="Helical" evidence="7">
    <location>
        <begin position="109"/>
        <end position="131"/>
    </location>
</feature>
<dbReference type="Pfam" id="PF07690">
    <property type="entry name" value="MFS_1"/>
    <property type="match status" value="1"/>
</dbReference>
<dbReference type="InterPro" id="IPR020846">
    <property type="entry name" value="MFS_dom"/>
</dbReference>
<feature type="transmembrane region" description="Helical" evidence="7">
    <location>
        <begin position="431"/>
        <end position="452"/>
    </location>
</feature>
<organism evidence="9 10">
    <name type="scientific">Penicillium coprophilum</name>
    <dbReference type="NCBI Taxonomy" id="36646"/>
    <lineage>
        <taxon>Eukaryota</taxon>
        <taxon>Fungi</taxon>
        <taxon>Dikarya</taxon>
        <taxon>Ascomycota</taxon>
        <taxon>Pezizomycotina</taxon>
        <taxon>Eurotiomycetes</taxon>
        <taxon>Eurotiomycetidae</taxon>
        <taxon>Eurotiales</taxon>
        <taxon>Aspergillaceae</taxon>
        <taxon>Penicillium</taxon>
    </lineage>
</organism>
<comment type="subcellular location">
    <subcellularLocation>
        <location evidence="1">Membrane</location>
        <topology evidence="1">Multi-pass membrane protein</topology>
    </subcellularLocation>
</comment>
<feature type="transmembrane region" description="Helical" evidence="7">
    <location>
        <begin position="231"/>
        <end position="253"/>
    </location>
</feature>
<dbReference type="GO" id="GO:0016020">
    <property type="term" value="C:membrane"/>
    <property type="evidence" value="ECO:0007669"/>
    <property type="project" value="UniProtKB-SubCell"/>
</dbReference>
<evidence type="ECO:0000313" key="9">
    <source>
        <dbReference type="EMBL" id="OQE44897.1"/>
    </source>
</evidence>
<feature type="transmembrane region" description="Helical" evidence="7">
    <location>
        <begin position="138"/>
        <end position="158"/>
    </location>
</feature>
<proteinExistence type="predicted"/>
<dbReference type="PROSITE" id="PS50850">
    <property type="entry name" value="MFS"/>
    <property type="match status" value="1"/>
</dbReference>
<evidence type="ECO:0000256" key="1">
    <source>
        <dbReference type="ARBA" id="ARBA00004141"/>
    </source>
</evidence>
<feature type="transmembrane region" description="Helical" evidence="7">
    <location>
        <begin position="198"/>
        <end position="219"/>
    </location>
</feature>
<protein>
    <recommendedName>
        <fullName evidence="8">Major facilitator superfamily (MFS) profile domain-containing protein</fullName>
    </recommendedName>
</protein>
<dbReference type="STRING" id="36646.A0A1V6V2J7"/>
<evidence type="ECO:0000259" key="8">
    <source>
        <dbReference type="PROSITE" id="PS50850"/>
    </source>
</evidence>
<evidence type="ECO:0000313" key="10">
    <source>
        <dbReference type="Proteomes" id="UP000191500"/>
    </source>
</evidence>
<evidence type="ECO:0000256" key="7">
    <source>
        <dbReference type="SAM" id="Phobius"/>
    </source>
</evidence>
<dbReference type="EMBL" id="MDDG01000002">
    <property type="protein sequence ID" value="OQE44897.1"/>
    <property type="molecule type" value="Genomic_DNA"/>
</dbReference>
<keyword evidence="2" id="KW-0813">Transport</keyword>
<evidence type="ECO:0000256" key="4">
    <source>
        <dbReference type="ARBA" id="ARBA00022989"/>
    </source>
</evidence>
<evidence type="ECO:0000256" key="3">
    <source>
        <dbReference type="ARBA" id="ARBA00022692"/>
    </source>
</evidence>
<feature type="transmembrane region" description="Helical" evidence="7">
    <location>
        <begin position="397"/>
        <end position="419"/>
    </location>
</feature>
<dbReference type="PANTHER" id="PTHR43791">
    <property type="entry name" value="PERMEASE-RELATED"/>
    <property type="match status" value="1"/>
</dbReference>
<keyword evidence="3 7" id="KW-0812">Transmembrane</keyword>
<gene>
    <name evidence="9" type="ORF">PENCOP_c002G00377</name>
</gene>
<feature type="compositionally biased region" description="Basic and acidic residues" evidence="6">
    <location>
        <begin position="537"/>
        <end position="553"/>
    </location>
</feature>
<dbReference type="Proteomes" id="UP000191500">
    <property type="component" value="Unassembled WGS sequence"/>
</dbReference>
<dbReference type="InterPro" id="IPR011701">
    <property type="entry name" value="MFS"/>
</dbReference>
<feature type="domain" description="Major facilitator superfamily (MFS) profile" evidence="8">
    <location>
        <begin position="71"/>
        <end position="491"/>
    </location>
</feature>
<feature type="transmembrane region" description="Helical" evidence="7">
    <location>
        <begin position="349"/>
        <end position="366"/>
    </location>
</feature>